<dbReference type="SUPFAM" id="SSF111369">
    <property type="entry name" value="HlyD-like secretion proteins"/>
    <property type="match status" value="1"/>
</dbReference>
<dbReference type="AlphaFoldDB" id="A0A923RVP6"/>
<feature type="coiled-coil region" evidence="3">
    <location>
        <begin position="106"/>
        <end position="176"/>
    </location>
</feature>
<feature type="transmembrane region" description="Helical" evidence="5">
    <location>
        <begin position="7"/>
        <end position="27"/>
    </location>
</feature>
<protein>
    <submittedName>
        <fullName evidence="9">Efflux RND transporter periplasmic adaptor subunit</fullName>
    </submittedName>
</protein>
<dbReference type="PANTHER" id="PTHR32347:SF14">
    <property type="entry name" value="EFFLUX SYSTEM COMPONENT YKNX-RELATED"/>
    <property type="match status" value="1"/>
</dbReference>
<feature type="domain" description="YknX-like alpha-helical hairpin" evidence="6">
    <location>
        <begin position="100"/>
        <end position="178"/>
    </location>
</feature>
<dbReference type="Pfam" id="PF25982">
    <property type="entry name" value="HH_YknX"/>
    <property type="match status" value="1"/>
</dbReference>
<feature type="domain" description="YknX-like beta-barrel" evidence="8">
    <location>
        <begin position="220"/>
        <end position="307"/>
    </location>
</feature>
<dbReference type="Gene3D" id="2.40.50.100">
    <property type="match status" value="1"/>
</dbReference>
<evidence type="ECO:0000256" key="4">
    <source>
        <dbReference type="SAM" id="MobiDB-lite"/>
    </source>
</evidence>
<feature type="domain" description="YknX-like barrel-sandwich hybrid" evidence="7">
    <location>
        <begin position="76"/>
        <end position="205"/>
    </location>
</feature>
<proteinExistence type="predicted"/>
<reference evidence="9" key="1">
    <citation type="submission" date="2020-08" db="EMBL/GenBank/DDBJ databases">
        <title>Genome public.</title>
        <authorList>
            <person name="Liu C."/>
            <person name="Sun Q."/>
        </authorList>
    </citation>
    <scope>NUCLEOTIDE SEQUENCE</scope>
    <source>
        <strain evidence="9">BX1005</strain>
    </source>
</reference>
<keyword evidence="5" id="KW-0812">Transmembrane</keyword>
<evidence type="ECO:0000259" key="6">
    <source>
        <dbReference type="Pfam" id="PF25982"/>
    </source>
</evidence>
<feature type="compositionally biased region" description="Low complexity" evidence="4">
    <location>
        <begin position="261"/>
        <end position="283"/>
    </location>
</feature>
<accession>A0A923RVP6</accession>
<comment type="caution">
    <text evidence="9">The sequence shown here is derived from an EMBL/GenBank/DDBJ whole genome shotgun (WGS) entry which is preliminary data.</text>
</comment>
<dbReference type="RefSeq" id="WP_186867152.1">
    <property type="nucleotide sequence ID" value="NZ_JACOPH010000007.1"/>
</dbReference>
<keyword evidence="5" id="KW-1133">Transmembrane helix</keyword>
<evidence type="ECO:0000313" key="10">
    <source>
        <dbReference type="Proteomes" id="UP000606720"/>
    </source>
</evidence>
<dbReference type="GO" id="GO:0030313">
    <property type="term" value="C:cell envelope"/>
    <property type="evidence" value="ECO:0007669"/>
    <property type="project" value="UniProtKB-SubCell"/>
</dbReference>
<keyword evidence="2 3" id="KW-0175">Coiled coil</keyword>
<dbReference type="PANTHER" id="PTHR32347">
    <property type="entry name" value="EFFLUX SYSTEM COMPONENT YKNX-RELATED"/>
    <property type="match status" value="1"/>
</dbReference>
<evidence type="ECO:0000256" key="3">
    <source>
        <dbReference type="SAM" id="Coils"/>
    </source>
</evidence>
<evidence type="ECO:0000259" key="7">
    <source>
        <dbReference type="Pfam" id="PF25984"/>
    </source>
</evidence>
<evidence type="ECO:0000256" key="1">
    <source>
        <dbReference type="ARBA" id="ARBA00004196"/>
    </source>
</evidence>
<gene>
    <name evidence="9" type="ORF">H8S17_09590</name>
</gene>
<dbReference type="Gene3D" id="2.40.420.20">
    <property type="match status" value="1"/>
</dbReference>
<organism evidence="9 10">
    <name type="scientific">Roseburia zhanii</name>
    <dbReference type="NCBI Taxonomy" id="2763064"/>
    <lineage>
        <taxon>Bacteria</taxon>
        <taxon>Bacillati</taxon>
        <taxon>Bacillota</taxon>
        <taxon>Clostridia</taxon>
        <taxon>Lachnospirales</taxon>
        <taxon>Lachnospiraceae</taxon>
        <taxon>Roseburia</taxon>
    </lineage>
</organism>
<dbReference type="Pfam" id="PF25984">
    <property type="entry name" value="BSH_YknX"/>
    <property type="match status" value="1"/>
</dbReference>
<sequence>MNKKKFAIIFGAIVVAAVAAAVIWYFFGDGRHDSKDRVYVEKVSVIMGTATGAQNRYSGVVQPQKSVEINADSDRTVKEVLVKVGDTVEEGTPLFNYDTDDLNMDLSQAKLELENQDIEISNYKTQISELEKEKKDAAEADKFEYTTQIQSIQTQIKQAEFEKSSKQLEMDKIQKKIDSSQVTSTAAGVVKSINDGQSQEAGDTSSSSVFMTILSTGEYRIQGTVNEQNIGMISAGEDVIVRSRVDENITWKGTIDKIETGEPSSSSDSGDTGDSSEDSSAVSSRYPFYVTLENADGLMLGQHVLIELDNGQMEEKEGIWLYSSYIVMEDGETAAGMEDLMEGTESTFEDLAESTETYGMEDLTEGTETGTAQNAFVWADNGNGRLEKRAVTLGAYDADLDEYEILSGLTEDDLIAWPMEGLYEGIITVTDMDEVDYSSDLYNQDGDTEAMWDNSESMWDDTEYMWDTEGMTDEGMMSDVIPDTREAGVEDLSGAEVSE</sequence>
<keyword evidence="10" id="KW-1185">Reference proteome</keyword>
<feature type="region of interest" description="Disordered" evidence="4">
    <location>
        <begin position="254"/>
        <end position="283"/>
    </location>
</feature>
<evidence type="ECO:0000259" key="8">
    <source>
        <dbReference type="Pfam" id="PF25990"/>
    </source>
</evidence>
<evidence type="ECO:0000313" key="9">
    <source>
        <dbReference type="EMBL" id="MBC5714459.1"/>
    </source>
</evidence>
<dbReference type="EMBL" id="JACOPH010000007">
    <property type="protein sequence ID" value="MBC5714459.1"/>
    <property type="molecule type" value="Genomic_DNA"/>
</dbReference>
<comment type="subcellular location">
    <subcellularLocation>
        <location evidence="1">Cell envelope</location>
    </subcellularLocation>
</comment>
<keyword evidence="5" id="KW-0472">Membrane</keyword>
<dbReference type="InterPro" id="IPR050465">
    <property type="entry name" value="UPF0194_transport"/>
</dbReference>
<evidence type="ECO:0000256" key="2">
    <source>
        <dbReference type="ARBA" id="ARBA00023054"/>
    </source>
</evidence>
<dbReference type="InterPro" id="IPR058639">
    <property type="entry name" value="BSH_YknX-like"/>
</dbReference>
<evidence type="ECO:0000256" key="5">
    <source>
        <dbReference type="SAM" id="Phobius"/>
    </source>
</evidence>
<dbReference type="Pfam" id="PF25990">
    <property type="entry name" value="Beta-barrel_YknX"/>
    <property type="match status" value="1"/>
</dbReference>
<dbReference type="Gene3D" id="2.40.30.170">
    <property type="match status" value="1"/>
</dbReference>
<dbReference type="InterPro" id="IPR058636">
    <property type="entry name" value="Beta-barrel_YknX"/>
</dbReference>
<dbReference type="InterPro" id="IPR058638">
    <property type="entry name" value="HH_YknX-like"/>
</dbReference>
<dbReference type="Proteomes" id="UP000606720">
    <property type="component" value="Unassembled WGS sequence"/>
</dbReference>
<name>A0A923RVP6_9FIRM</name>